<name>A0A1X9MDG0_9BACI</name>
<sequence length="76" mass="8734">MIAHDSIILCVLWVYICCSRGISILAYLNLLTAGYEFSMYVHFILRSVEFYVFIVGILMIIGALVFPTKRKAKQKK</sequence>
<protein>
    <submittedName>
        <fullName evidence="2">Uncharacterized protein</fullName>
    </submittedName>
</protein>
<keyword evidence="1" id="KW-0812">Transmembrane</keyword>
<reference evidence="2 3" key="1">
    <citation type="submission" date="2017-04" db="EMBL/GenBank/DDBJ databases">
        <title>Bacillus krulwichiae AM31D Genome sequencing and assembly.</title>
        <authorList>
            <person name="Krulwich T.A."/>
            <person name="Anastor L."/>
            <person name="Ehrlich R."/>
            <person name="Ehrlich G.D."/>
            <person name="Janto B."/>
        </authorList>
    </citation>
    <scope>NUCLEOTIDE SEQUENCE [LARGE SCALE GENOMIC DNA]</scope>
    <source>
        <strain evidence="2 3">AM31D</strain>
    </source>
</reference>
<dbReference type="Proteomes" id="UP000193006">
    <property type="component" value="Chromosome"/>
</dbReference>
<evidence type="ECO:0000313" key="3">
    <source>
        <dbReference type="Proteomes" id="UP000193006"/>
    </source>
</evidence>
<feature type="transmembrane region" description="Helical" evidence="1">
    <location>
        <begin position="48"/>
        <end position="66"/>
    </location>
</feature>
<evidence type="ECO:0000256" key="1">
    <source>
        <dbReference type="SAM" id="Phobius"/>
    </source>
</evidence>
<dbReference type="Pfam" id="PF26135">
    <property type="entry name" value="YuzI"/>
    <property type="match status" value="1"/>
</dbReference>
<proteinExistence type="predicted"/>
<accession>A0A1X9MDG0</accession>
<dbReference type="STRING" id="199441.BkAM31D_17450"/>
<dbReference type="KEGG" id="bkw:BkAM31D_17450"/>
<dbReference type="EMBL" id="CP020814">
    <property type="protein sequence ID" value="ARK31479.1"/>
    <property type="molecule type" value="Genomic_DNA"/>
</dbReference>
<feature type="transmembrane region" description="Helical" evidence="1">
    <location>
        <begin position="7"/>
        <end position="28"/>
    </location>
</feature>
<evidence type="ECO:0000313" key="2">
    <source>
        <dbReference type="EMBL" id="ARK31479.1"/>
    </source>
</evidence>
<keyword evidence="1" id="KW-0472">Membrane</keyword>
<keyword evidence="3" id="KW-1185">Reference proteome</keyword>
<keyword evidence="1" id="KW-1133">Transmembrane helix</keyword>
<dbReference type="AlphaFoldDB" id="A0A1X9MDG0"/>
<dbReference type="InterPro" id="IPR058887">
    <property type="entry name" value="YuzI-like"/>
</dbReference>
<organism evidence="2 3">
    <name type="scientific">Halalkalibacter krulwichiae</name>
    <dbReference type="NCBI Taxonomy" id="199441"/>
    <lineage>
        <taxon>Bacteria</taxon>
        <taxon>Bacillati</taxon>
        <taxon>Bacillota</taxon>
        <taxon>Bacilli</taxon>
        <taxon>Bacillales</taxon>
        <taxon>Bacillaceae</taxon>
        <taxon>Halalkalibacter</taxon>
    </lineage>
</organism>
<gene>
    <name evidence="2" type="ORF">BkAM31D_17450</name>
</gene>